<evidence type="ECO:0000313" key="3">
    <source>
        <dbReference type="Proteomes" id="UP000567179"/>
    </source>
</evidence>
<comment type="caution">
    <text evidence="2">The sequence shown here is derived from an EMBL/GenBank/DDBJ whole genome shotgun (WGS) entry which is preliminary data.</text>
</comment>
<sequence length="123" mass="13486">MSFLDSLELASLFTGIMMHITLSEGSGSGGSSGRGGDIGSYNTSKTSYDNMNNDNSTRQRVDGDNYSGVHNTPNSNSAPTEEELLQRIKAAREKLAAKKELERLKKLEEELKQLEAELEEEGE</sequence>
<feature type="region of interest" description="Disordered" evidence="1">
    <location>
        <begin position="23"/>
        <end position="82"/>
    </location>
</feature>
<proteinExistence type="predicted"/>
<reference evidence="2 3" key="1">
    <citation type="journal article" date="2020" name="ISME J.">
        <title>Uncovering the hidden diversity of litter-decomposition mechanisms in mushroom-forming fungi.</title>
        <authorList>
            <person name="Floudas D."/>
            <person name="Bentzer J."/>
            <person name="Ahren D."/>
            <person name="Johansson T."/>
            <person name="Persson P."/>
            <person name="Tunlid A."/>
        </authorList>
    </citation>
    <scope>NUCLEOTIDE SEQUENCE [LARGE SCALE GENOMIC DNA]</scope>
    <source>
        <strain evidence="2 3">CBS 101986</strain>
    </source>
</reference>
<feature type="compositionally biased region" description="Polar residues" evidence="1">
    <location>
        <begin position="68"/>
        <end position="79"/>
    </location>
</feature>
<keyword evidence="3" id="KW-1185">Reference proteome</keyword>
<feature type="compositionally biased region" description="Polar residues" evidence="1">
    <location>
        <begin position="41"/>
        <end position="56"/>
    </location>
</feature>
<organism evidence="2 3">
    <name type="scientific">Psilocybe cf. subviscida</name>
    <dbReference type="NCBI Taxonomy" id="2480587"/>
    <lineage>
        <taxon>Eukaryota</taxon>
        <taxon>Fungi</taxon>
        <taxon>Dikarya</taxon>
        <taxon>Basidiomycota</taxon>
        <taxon>Agaricomycotina</taxon>
        <taxon>Agaricomycetes</taxon>
        <taxon>Agaricomycetidae</taxon>
        <taxon>Agaricales</taxon>
        <taxon>Agaricineae</taxon>
        <taxon>Strophariaceae</taxon>
        <taxon>Psilocybe</taxon>
    </lineage>
</organism>
<gene>
    <name evidence="2" type="ORF">D9619_008778</name>
</gene>
<name>A0A8H5F0T3_9AGAR</name>
<dbReference type="AlphaFoldDB" id="A0A8H5F0T3"/>
<dbReference type="Proteomes" id="UP000567179">
    <property type="component" value="Unassembled WGS sequence"/>
</dbReference>
<evidence type="ECO:0000313" key="2">
    <source>
        <dbReference type="EMBL" id="KAF5319466.1"/>
    </source>
</evidence>
<accession>A0A8H5F0T3</accession>
<dbReference type="EMBL" id="JAACJJ010000029">
    <property type="protein sequence ID" value="KAF5319466.1"/>
    <property type="molecule type" value="Genomic_DNA"/>
</dbReference>
<evidence type="ECO:0000256" key="1">
    <source>
        <dbReference type="SAM" id="MobiDB-lite"/>
    </source>
</evidence>
<protein>
    <submittedName>
        <fullName evidence="2">Uncharacterized protein</fullName>
    </submittedName>
</protein>
<feature type="compositionally biased region" description="Gly residues" evidence="1">
    <location>
        <begin position="26"/>
        <end position="38"/>
    </location>
</feature>